<comment type="caution">
    <text evidence="2">The sequence shown here is derived from an EMBL/GenBank/DDBJ whole genome shotgun (WGS) entry which is preliminary data.</text>
</comment>
<dbReference type="RefSeq" id="WP_117001190.1">
    <property type="nucleotide sequence ID" value="NZ_BMJS01000001.1"/>
</dbReference>
<keyword evidence="3" id="KW-1185">Reference proteome</keyword>
<evidence type="ECO:0000256" key="1">
    <source>
        <dbReference type="SAM" id="Phobius"/>
    </source>
</evidence>
<feature type="transmembrane region" description="Helical" evidence="1">
    <location>
        <begin position="94"/>
        <end position="110"/>
    </location>
</feature>
<reference evidence="2" key="1">
    <citation type="journal article" date="2014" name="Int. J. Syst. Evol. Microbiol.">
        <title>Complete genome sequence of Corynebacterium casei LMG S-19264T (=DSM 44701T), isolated from a smear-ripened cheese.</title>
        <authorList>
            <consortium name="US DOE Joint Genome Institute (JGI-PGF)"/>
            <person name="Walter F."/>
            <person name="Albersmeier A."/>
            <person name="Kalinowski J."/>
            <person name="Ruckert C."/>
        </authorList>
    </citation>
    <scope>NUCLEOTIDE SEQUENCE</scope>
    <source>
        <strain evidence="2">CGMCC 1.15758</strain>
    </source>
</reference>
<sequence>MIKHFIYNLSKNDPGAHVLSMVIKVGAIMLIYFLIAWRLGFVYEVIIWVFYFLAFAAIVCAVGDIYSRRKIFLWFLAGFALALTVSYWLHPYRLLSFSLVIICAYYAFWVRKYDHIFNQFPGYLVIVLAISSIQLPVLKQDLTQLYISLLCVGSAFFVLVLMLRPWDTPRQLLRVLQMHAIFLQNETRHILHMAFDVNAGVFDIDKTQKEVNTRLITLHDKGASWIILPKRKVAWHKCYAHYHNLVQNTFRLIFFYYTLSKRKSVIAEDVIKKTALKDIVYMATKLAVWVFLLNKDEDFKHQLTQFKTHIDHFKQAVLTLSTLKGCQVLVFEILLLLESLHSTTLSLREVVHEID</sequence>
<feature type="transmembrane region" description="Helical" evidence="1">
    <location>
        <begin position="71"/>
        <end position="88"/>
    </location>
</feature>
<reference evidence="2" key="2">
    <citation type="submission" date="2020-09" db="EMBL/GenBank/DDBJ databases">
        <authorList>
            <person name="Sun Q."/>
            <person name="Zhou Y."/>
        </authorList>
    </citation>
    <scope>NUCLEOTIDE SEQUENCE</scope>
    <source>
        <strain evidence="2">CGMCC 1.15758</strain>
    </source>
</reference>
<evidence type="ECO:0000313" key="2">
    <source>
        <dbReference type="EMBL" id="GGF88383.1"/>
    </source>
</evidence>
<name>A0A8J3E7M6_9GAMM</name>
<feature type="transmembrane region" description="Helical" evidence="1">
    <location>
        <begin position="21"/>
        <end position="39"/>
    </location>
</feature>
<accession>A0A8J3E7M6</accession>
<feature type="transmembrane region" description="Helical" evidence="1">
    <location>
        <begin position="122"/>
        <end position="138"/>
    </location>
</feature>
<proteinExistence type="predicted"/>
<dbReference type="Proteomes" id="UP000636949">
    <property type="component" value="Unassembled WGS sequence"/>
</dbReference>
<keyword evidence="1" id="KW-0812">Transmembrane</keyword>
<feature type="transmembrane region" description="Helical" evidence="1">
    <location>
        <begin position="144"/>
        <end position="163"/>
    </location>
</feature>
<gene>
    <name evidence="2" type="ORF">GCM10010995_02070</name>
</gene>
<dbReference type="OrthoDB" id="5620719at2"/>
<dbReference type="AlphaFoldDB" id="A0A8J3E7M6"/>
<feature type="transmembrane region" description="Helical" evidence="1">
    <location>
        <begin position="45"/>
        <end position="66"/>
    </location>
</feature>
<organism evidence="2 3">
    <name type="scientific">Cysteiniphilum litorale</name>
    <dbReference type="NCBI Taxonomy" id="2056700"/>
    <lineage>
        <taxon>Bacteria</taxon>
        <taxon>Pseudomonadati</taxon>
        <taxon>Pseudomonadota</taxon>
        <taxon>Gammaproteobacteria</taxon>
        <taxon>Thiotrichales</taxon>
        <taxon>Fastidiosibacteraceae</taxon>
        <taxon>Cysteiniphilum</taxon>
    </lineage>
</organism>
<keyword evidence="1" id="KW-0472">Membrane</keyword>
<keyword evidence="1" id="KW-1133">Transmembrane helix</keyword>
<dbReference type="EMBL" id="BMJS01000001">
    <property type="protein sequence ID" value="GGF88383.1"/>
    <property type="molecule type" value="Genomic_DNA"/>
</dbReference>
<evidence type="ECO:0008006" key="4">
    <source>
        <dbReference type="Google" id="ProtNLM"/>
    </source>
</evidence>
<protein>
    <recommendedName>
        <fullName evidence="4">FUSC family protein</fullName>
    </recommendedName>
</protein>
<evidence type="ECO:0000313" key="3">
    <source>
        <dbReference type="Proteomes" id="UP000636949"/>
    </source>
</evidence>